<sequence>MLLVKIIKNIFNEKSKYFGTSQCKVSVLIPAYNHELYVEETVRSIWDQNYQNFEIVAVDDASGDDTFAILEGLRKISPIPMRVYKNEVNRGPAFTLNRAASMASGDLFIPFSSDDLFLPGRIERQVDILKNNSDIYILYCNGHGLDDSTNTRKGVCHTPHAIELLQKDAKDVYLYLITHKNCIFVHTSMIRRSLFEAVGGYDETMLAEDWSLNVKIFRYLSALPDKHHAFCDEPVFEYRVHAAQNSRNDKRQLESKWRMIERYTPDHLKLQASNNIILGHLDAPWCRLTDTERTEQLVKLVRFHASLGEWSSVLRLCSRYVRLYPDNEDLRFLKTAAENHVHSNTDAAPH</sequence>
<dbReference type="GO" id="GO:0016758">
    <property type="term" value="F:hexosyltransferase activity"/>
    <property type="evidence" value="ECO:0007669"/>
    <property type="project" value="UniProtKB-ARBA"/>
</dbReference>
<protein>
    <submittedName>
        <fullName evidence="2">Glycosyl transferase, group 2 family</fullName>
    </submittedName>
</protein>
<gene>
    <name evidence="2" type="ORF">MCNOR_3104</name>
</gene>
<dbReference type="Pfam" id="PF00535">
    <property type="entry name" value="Glycos_transf_2"/>
    <property type="match status" value="1"/>
</dbReference>
<proteinExistence type="predicted"/>
<keyword evidence="2" id="KW-0808">Transferase</keyword>
<evidence type="ECO:0000313" key="2">
    <source>
        <dbReference type="EMBL" id="CAI8883047.1"/>
    </source>
</evidence>
<dbReference type="CDD" id="cd00761">
    <property type="entry name" value="Glyco_tranf_GTA_type"/>
    <property type="match status" value="1"/>
</dbReference>
<reference evidence="2" key="1">
    <citation type="submission" date="2023-03" db="EMBL/GenBank/DDBJ databases">
        <authorList>
            <person name="Pearce D."/>
        </authorList>
    </citation>
    <scope>NUCLEOTIDE SEQUENCE</scope>
    <source>
        <strain evidence="2">Mc</strain>
    </source>
</reference>
<accession>A0AA35XZS0</accession>
<feature type="domain" description="Glycosyltransferase 2-like" evidence="1">
    <location>
        <begin position="26"/>
        <end position="198"/>
    </location>
</feature>
<evidence type="ECO:0000259" key="1">
    <source>
        <dbReference type="Pfam" id="PF00535"/>
    </source>
</evidence>
<organism evidence="2 3">
    <name type="scientific">Methylococcus capsulatus</name>
    <dbReference type="NCBI Taxonomy" id="414"/>
    <lineage>
        <taxon>Bacteria</taxon>
        <taxon>Pseudomonadati</taxon>
        <taxon>Pseudomonadota</taxon>
        <taxon>Gammaproteobacteria</taxon>
        <taxon>Methylococcales</taxon>
        <taxon>Methylococcaceae</taxon>
        <taxon>Methylococcus</taxon>
    </lineage>
</organism>
<dbReference type="RefSeq" id="WP_218797736.1">
    <property type="nucleotide sequence ID" value="NZ_CP079097.1"/>
</dbReference>
<dbReference type="PANTHER" id="PTHR22916">
    <property type="entry name" value="GLYCOSYLTRANSFERASE"/>
    <property type="match status" value="1"/>
</dbReference>
<dbReference type="InterPro" id="IPR001173">
    <property type="entry name" value="Glyco_trans_2-like"/>
</dbReference>
<dbReference type="PANTHER" id="PTHR22916:SF3">
    <property type="entry name" value="UDP-GLCNAC:BETAGAL BETA-1,3-N-ACETYLGLUCOSAMINYLTRANSFERASE-LIKE PROTEIN 1"/>
    <property type="match status" value="1"/>
</dbReference>
<dbReference type="Proteomes" id="UP001158598">
    <property type="component" value="Chromosome"/>
</dbReference>
<evidence type="ECO:0000313" key="3">
    <source>
        <dbReference type="Proteomes" id="UP001158598"/>
    </source>
</evidence>
<name>A0AA35XZS0_METCP</name>
<dbReference type="EMBL" id="OX458332">
    <property type="protein sequence ID" value="CAI8883047.1"/>
    <property type="molecule type" value="Genomic_DNA"/>
</dbReference>
<dbReference type="AlphaFoldDB" id="A0AA35XZS0"/>